<keyword evidence="1" id="KW-0472">Membrane</keyword>
<feature type="transmembrane region" description="Helical" evidence="1">
    <location>
        <begin position="163"/>
        <end position="181"/>
    </location>
</feature>
<dbReference type="PANTHER" id="PTHR20992">
    <property type="entry name" value="AT15442P-RELATED"/>
    <property type="match status" value="1"/>
</dbReference>
<dbReference type="InterPro" id="IPR005240">
    <property type="entry name" value="DUF389"/>
</dbReference>
<feature type="transmembrane region" description="Helical" evidence="1">
    <location>
        <begin position="40"/>
        <end position="57"/>
    </location>
</feature>
<evidence type="ECO:0008006" key="4">
    <source>
        <dbReference type="Google" id="ProtNLM"/>
    </source>
</evidence>
<accession>A0A2W1JL29</accession>
<name>A0A2W1JL29_9CYAN</name>
<keyword evidence="1" id="KW-0812">Transmembrane</keyword>
<keyword evidence="3" id="KW-1185">Reference proteome</keyword>
<feature type="transmembrane region" description="Helical" evidence="1">
    <location>
        <begin position="133"/>
        <end position="151"/>
    </location>
</feature>
<dbReference type="OrthoDB" id="9790659at2"/>
<dbReference type="PANTHER" id="PTHR20992:SF9">
    <property type="entry name" value="AT15442P-RELATED"/>
    <property type="match status" value="1"/>
</dbReference>
<sequence>MKPLSHWRNWFAVHLGINQDRKLAVYFDLLRSVSLRDASYWLQVIFSAGIATLGLVLNSPAVIIGAMLISPLMGTILATGLAFAAGDLVLAIRAVVSLNLSCWVAILFATLLISILPFKELTPEIAARTNPNALDLVIALFSGALGAIATCKEPKGVVTSVPGVAIAVALMPPLCVVGYGIGVSQSLDFSEGMRVAGGGGLLLLTNLSAITFIAMLIFLLLNIDTPEVKEQVRQWHHQDAESRRVQILIERFPISNRWEVIGSLRSRLFVILVPLLVLLIPLSRALGRLEQGIVVQQRENQIRQVATNLWRQDFSEQPDGELRSYIDQLSSQEQQGRLTLRLTVFTRQFYSEAEQQTFTQRLSDRLNRPADNVILQLVQIPTASSEALAMLLEDSVSEQTAAESRPLTVAEARAKFLQTTDAALQSLTLPPPATLVRYEVLTNVAEPLKIRLIYLSEREIEADGKNLLRGTIRERLSFPTATVELERLVSAPAPLTLGSNQVSLTAEQKRTLGPVGQTLERYPNLSLRIVSKVNEKELFVDLEDALDLHQQRFEAIKAELTAQWQISVDRLTLVKGQNTSQSPQVGFRFTLTPSVAEAETPKVNPKN</sequence>
<gene>
    <name evidence="2" type="ORF">C1752_01213</name>
</gene>
<reference evidence="2 3" key="1">
    <citation type="journal article" date="2018" name="Sci. Rep.">
        <title>A novel species of the marine cyanobacterium Acaryochloris with a unique pigment content and lifestyle.</title>
        <authorList>
            <person name="Partensky F."/>
            <person name="Six C."/>
            <person name="Ratin M."/>
            <person name="Garczarek L."/>
            <person name="Vaulot D."/>
            <person name="Probert I."/>
            <person name="Calteau A."/>
            <person name="Gourvil P."/>
            <person name="Marie D."/>
            <person name="Grebert T."/>
            <person name="Bouchier C."/>
            <person name="Le Panse S."/>
            <person name="Gachenot M."/>
            <person name="Rodriguez F."/>
            <person name="Garrido J.L."/>
        </authorList>
    </citation>
    <scope>NUCLEOTIDE SEQUENCE [LARGE SCALE GENOMIC DNA]</scope>
    <source>
        <strain evidence="2 3">RCC1774</strain>
    </source>
</reference>
<feature type="transmembrane region" description="Helical" evidence="1">
    <location>
        <begin position="268"/>
        <end position="287"/>
    </location>
</feature>
<dbReference type="Pfam" id="PF04087">
    <property type="entry name" value="DUF389"/>
    <property type="match status" value="1"/>
</dbReference>
<evidence type="ECO:0000256" key="1">
    <source>
        <dbReference type="SAM" id="Phobius"/>
    </source>
</evidence>
<evidence type="ECO:0000313" key="3">
    <source>
        <dbReference type="Proteomes" id="UP000248857"/>
    </source>
</evidence>
<comment type="caution">
    <text evidence="2">The sequence shown here is derived from an EMBL/GenBank/DDBJ whole genome shotgun (WGS) entry which is preliminary data.</text>
</comment>
<keyword evidence="1" id="KW-1133">Transmembrane helix</keyword>
<proteinExistence type="predicted"/>
<dbReference type="RefSeq" id="WP_110985190.1">
    <property type="nucleotide sequence ID" value="NZ_CAWNWM010000003.1"/>
</dbReference>
<feature type="transmembrane region" description="Helical" evidence="1">
    <location>
        <begin position="90"/>
        <end position="113"/>
    </location>
</feature>
<dbReference type="AlphaFoldDB" id="A0A2W1JL29"/>
<dbReference type="EMBL" id="PQWO01000003">
    <property type="protein sequence ID" value="PZD74103.1"/>
    <property type="molecule type" value="Genomic_DNA"/>
</dbReference>
<evidence type="ECO:0000313" key="2">
    <source>
        <dbReference type="EMBL" id="PZD74103.1"/>
    </source>
</evidence>
<dbReference type="Proteomes" id="UP000248857">
    <property type="component" value="Unassembled WGS sequence"/>
</dbReference>
<feature type="transmembrane region" description="Helical" evidence="1">
    <location>
        <begin position="63"/>
        <end position="83"/>
    </location>
</feature>
<feature type="transmembrane region" description="Helical" evidence="1">
    <location>
        <begin position="201"/>
        <end position="223"/>
    </location>
</feature>
<protein>
    <recommendedName>
        <fullName evidence="4">TIGR00341 family protein</fullName>
    </recommendedName>
</protein>
<dbReference type="NCBIfam" id="TIGR00271">
    <property type="entry name" value="uncharacterized hydrophobic domain"/>
    <property type="match status" value="1"/>
</dbReference>
<organism evidence="2 3">
    <name type="scientific">Acaryochloris thomasi RCC1774</name>
    <dbReference type="NCBI Taxonomy" id="1764569"/>
    <lineage>
        <taxon>Bacteria</taxon>
        <taxon>Bacillati</taxon>
        <taxon>Cyanobacteriota</taxon>
        <taxon>Cyanophyceae</taxon>
        <taxon>Acaryochloridales</taxon>
        <taxon>Acaryochloridaceae</taxon>
        <taxon>Acaryochloris</taxon>
        <taxon>Acaryochloris thomasi</taxon>
    </lineage>
</organism>